<dbReference type="RefSeq" id="WP_115569378.1">
    <property type="nucleotide sequence ID" value="NZ_NXLV01000005.1"/>
</dbReference>
<dbReference type="PANTHER" id="PTHR30160">
    <property type="entry name" value="TETRAACYLDISACCHARIDE 4'-KINASE-RELATED"/>
    <property type="match status" value="1"/>
</dbReference>
<comment type="caution">
    <text evidence="6">The sequence shown here is derived from an EMBL/GenBank/DDBJ whole genome shotgun (WGS) entry which is preliminary data.</text>
</comment>
<dbReference type="EMBL" id="NXLV01000005">
    <property type="protein sequence ID" value="RDU70889.1"/>
    <property type="molecule type" value="Genomic_DNA"/>
</dbReference>
<evidence type="ECO:0000313" key="6">
    <source>
        <dbReference type="EMBL" id="RDU70889.1"/>
    </source>
</evidence>
<dbReference type="NCBIfam" id="TIGR02195">
    <property type="entry name" value="heptsyl_trn_II"/>
    <property type="match status" value="1"/>
</dbReference>
<keyword evidence="1" id="KW-0328">Glycosyltransferase</keyword>
<sequence>MKILVRLPTWLGDGVMATPMIEALKEAYREASFTLVGSRVTIGLFERENMRLFVDESKKDFNRFLSLYKLGKTIGSHDISITLQNNFPSAWLLWASGSKMRIGYAGNLRSPLLTHALPRQKHLHQVLQYIHLLSPLSLHPQNPQLHLYSKPEKRGKRARVGVSAGAKYGSAKRWCEEYFIEVIATLLRAGYEVLLYGGSEELEGNGKIEKALEHITPTQNFHNLTGKTTISQLIDSIGSLDLFITNDSGPMHIASALSIPLIAIFGPTDYKETSPFNSSNTQIIFDKHLSCSPCKKRECPLKHHQCMKLITPDEVLNSAFEILQDFPKDFDV</sequence>
<dbReference type="GO" id="GO:0008713">
    <property type="term" value="F:ADP-heptose-lipopolysaccharide heptosyltransferase activity"/>
    <property type="evidence" value="ECO:0007669"/>
    <property type="project" value="UniProtKB-EC"/>
</dbReference>
<evidence type="ECO:0000256" key="1">
    <source>
        <dbReference type="ARBA" id="ARBA00022676"/>
    </source>
</evidence>
<reference evidence="6 7" key="1">
    <citation type="submission" date="2018-04" db="EMBL/GenBank/DDBJ databases">
        <title>Novel Campyloabacter and Helicobacter Species and Strains.</title>
        <authorList>
            <person name="Mannion A.J."/>
            <person name="Shen Z."/>
            <person name="Fox J.G."/>
        </authorList>
    </citation>
    <scope>NUCLEOTIDE SEQUENCE [LARGE SCALE GENOMIC DNA]</scope>
    <source>
        <strain evidence="6 7">MIT 04-9366</strain>
    </source>
</reference>
<evidence type="ECO:0000256" key="4">
    <source>
        <dbReference type="ARBA" id="ARBA00044042"/>
    </source>
</evidence>
<dbReference type="CDD" id="cd03789">
    <property type="entry name" value="GT9_LPS_heptosyltransferase"/>
    <property type="match status" value="1"/>
</dbReference>
<dbReference type="GO" id="GO:0009244">
    <property type="term" value="P:lipopolysaccharide core region biosynthetic process"/>
    <property type="evidence" value="ECO:0007669"/>
    <property type="project" value="TreeGrafter"/>
</dbReference>
<evidence type="ECO:0000313" key="7">
    <source>
        <dbReference type="Proteomes" id="UP000257045"/>
    </source>
</evidence>
<dbReference type="AlphaFoldDB" id="A0A3D8J036"/>
<dbReference type="PANTHER" id="PTHR30160:SF7">
    <property type="entry name" value="ADP-HEPTOSE--LPS HEPTOSYLTRANSFERASE 2"/>
    <property type="match status" value="1"/>
</dbReference>
<comment type="catalytic activity">
    <reaction evidence="5">
        <text>an L-alpha-D-Hep-(1-&gt;5)-[alpha-Kdo-(2-&gt;4)]-alpha-Kdo-(2-&gt;6)-lipid A + ADP-L-glycero-beta-D-manno-heptose = an L-alpha-D-Hep-(1-&gt;3)-L-alpha-D-Hep-(1-&gt;5)-[alpha-Kdo-(2-&gt;4)]-alpha-Kdo-(2-&gt;6)-lipid A + ADP + H(+)</text>
        <dbReference type="Rhea" id="RHEA:74071"/>
        <dbReference type="ChEBI" id="CHEBI:15378"/>
        <dbReference type="ChEBI" id="CHEBI:61506"/>
        <dbReference type="ChEBI" id="CHEBI:193068"/>
        <dbReference type="ChEBI" id="CHEBI:193069"/>
        <dbReference type="ChEBI" id="CHEBI:456216"/>
        <dbReference type="EC" id="2.4.99.24"/>
    </reaction>
</comment>
<dbReference type="GO" id="GO:0005829">
    <property type="term" value="C:cytosol"/>
    <property type="evidence" value="ECO:0007669"/>
    <property type="project" value="TreeGrafter"/>
</dbReference>
<keyword evidence="2 6" id="KW-0808">Transferase</keyword>
<dbReference type="OrthoDB" id="9797795at2"/>
<protein>
    <recommendedName>
        <fullName evidence="4">lipopolysaccharide heptosyltransferase II</fullName>
        <ecNumber evidence="4">2.4.99.24</ecNumber>
    </recommendedName>
</protein>
<evidence type="ECO:0000256" key="3">
    <source>
        <dbReference type="ARBA" id="ARBA00043995"/>
    </source>
</evidence>
<proteinExistence type="inferred from homology"/>
<organism evidence="6 7">
    <name type="scientific">Helicobacter brantae</name>
    <dbReference type="NCBI Taxonomy" id="375927"/>
    <lineage>
        <taxon>Bacteria</taxon>
        <taxon>Pseudomonadati</taxon>
        <taxon>Campylobacterota</taxon>
        <taxon>Epsilonproteobacteria</taxon>
        <taxon>Campylobacterales</taxon>
        <taxon>Helicobacteraceae</taxon>
        <taxon>Helicobacter</taxon>
    </lineage>
</organism>
<dbReference type="InterPro" id="IPR011910">
    <property type="entry name" value="RfaF"/>
</dbReference>
<gene>
    <name evidence="6" type="primary">waaF</name>
    <name evidence="6" type="ORF">CQA58_03690</name>
</gene>
<comment type="similarity">
    <text evidence="3">Belongs to the glycosyltransferase 9 family.</text>
</comment>
<dbReference type="InterPro" id="IPR051199">
    <property type="entry name" value="LPS_LOS_Heptosyltrfase"/>
</dbReference>
<keyword evidence="7" id="KW-1185">Reference proteome</keyword>
<dbReference type="Gene3D" id="3.40.50.2000">
    <property type="entry name" value="Glycogen Phosphorylase B"/>
    <property type="match status" value="2"/>
</dbReference>
<dbReference type="Pfam" id="PF01075">
    <property type="entry name" value="Glyco_transf_9"/>
    <property type="match status" value="1"/>
</dbReference>
<dbReference type="SUPFAM" id="SSF53756">
    <property type="entry name" value="UDP-Glycosyltransferase/glycogen phosphorylase"/>
    <property type="match status" value="1"/>
</dbReference>
<name>A0A3D8J036_9HELI</name>
<evidence type="ECO:0000256" key="2">
    <source>
        <dbReference type="ARBA" id="ARBA00022679"/>
    </source>
</evidence>
<accession>A0A3D8J036</accession>
<dbReference type="EC" id="2.4.99.24" evidence="4"/>
<evidence type="ECO:0000256" key="5">
    <source>
        <dbReference type="ARBA" id="ARBA00047503"/>
    </source>
</evidence>
<dbReference type="InterPro" id="IPR002201">
    <property type="entry name" value="Glyco_trans_9"/>
</dbReference>
<dbReference type="Proteomes" id="UP000257045">
    <property type="component" value="Unassembled WGS sequence"/>
</dbReference>